<feature type="domain" description="GFO/IDH/MocA-like oxidoreductase" evidence="3">
    <location>
        <begin position="132"/>
        <end position="254"/>
    </location>
</feature>
<dbReference type="GO" id="GO:0000166">
    <property type="term" value="F:nucleotide binding"/>
    <property type="evidence" value="ECO:0007669"/>
    <property type="project" value="InterPro"/>
</dbReference>
<dbReference type="SUPFAM" id="SSF51735">
    <property type="entry name" value="NAD(P)-binding Rossmann-fold domains"/>
    <property type="match status" value="1"/>
</dbReference>
<dbReference type="Pfam" id="PF01408">
    <property type="entry name" value="GFO_IDH_MocA"/>
    <property type="match status" value="1"/>
</dbReference>
<evidence type="ECO:0000259" key="3">
    <source>
        <dbReference type="Pfam" id="PF22725"/>
    </source>
</evidence>
<name>A0A7X2RU02_9PSED</name>
<dbReference type="EMBL" id="WLYI01000020">
    <property type="protein sequence ID" value="MTD20511.1"/>
    <property type="molecule type" value="Genomic_DNA"/>
</dbReference>
<protein>
    <submittedName>
        <fullName evidence="4">Gfo/Idh/MocA family oxidoreductase</fullName>
    </submittedName>
</protein>
<evidence type="ECO:0000256" key="1">
    <source>
        <dbReference type="ARBA" id="ARBA00023002"/>
    </source>
</evidence>
<dbReference type="PANTHER" id="PTHR43818:SF11">
    <property type="entry name" value="BCDNA.GH03377"/>
    <property type="match status" value="1"/>
</dbReference>
<accession>A0A7X2RU02</accession>
<dbReference type="InterPro" id="IPR050463">
    <property type="entry name" value="Gfo/Idh/MocA_oxidrdct_glycsds"/>
</dbReference>
<reference evidence="4 5" key="1">
    <citation type="submission" date="2019-11" db="EMBL/GenBank/DDBJ databases">
        <title>Pseudmonas karstica sp. nov. and Pseudomonas spelaei sp. nov. from caves.</title>
        <authorList>
            <person name="Zeman M."/>
        </authorList>
    </citation>
    <scope>NUCLEOTIDE SEQUENCE [LARGE SCALE GENOMIC DNA]</scope>
    <source>
        <strain evidence="4 5">CCM 7891</strain>
    </source>
</reference>
<evidence type="ECO:0000259" key="2">
    <source>
        <dbReference type="Pfam" id="PF01408"/>
    </source>
</evidence>
<dbReference type="PANTHER" id="PTHR43818">
    <property type="entry name" value="BCDNA.GH03377"/>
    <property type="match status" value="1"/>
</dbReference>
<evidence type="ECO:0000313" key="4">
    <source>
        <dbReference type="EMBL" id="MTD20511.1"/>
    </source>
</evidence>
<dbReference type="RefSeq" id="WP_154744164.1">
    <property type="nucleotide sequence ID" value="NZ_JBHSTG010000052.1"/>
</dbReference>
<dbReference type="InterPro" id="IPR055170">
    <property type="entry name" value="GFO_IDH_MocA-like_dom"/>
</dbReference>
<dbReference type="GO" id="GO:0016491">
    <property type="term" value="F:oxidoreductase activity"/>
    <property type="evidence" value="ECO:0007669"/>
    <property type="project" value="UniProtKB-KW"/>
</dbReference>
<organism evidence="4 5">
    <name type="scientific">Pseudomonas karstica</name>
    <dbReference type="NCBI Taxonomy" id="1055468"/>
    <lineage>
        <taxon>Bacteria</taxon>
        <taxon>Pseudomonadati</taxon>
        <taxon>Pseudomonadota</taxon>
        <taxon>Gammaproteobacteria</taxon>
        <taxon>Pseudomonadales</taxon>
        <taxon>Pseudomonadaceae</taxon>
        <taxon>Pseudomonas</taxon>
    </lineage>
</organism>
<comment type="caution">
    <text evidence="4">The sequence shown here is derived from an EMBL/GenBank/DDBJ whole genome shotgun (WGS) entry which is preliminary data.</text>
</comment>
<keyword evidence="5" id="KW-1185">Reference proteome</keyword>
<feature type="domain" description="Gfo/Idh/MocA-like oxidoreductase N-terminal" evidence="2">
    <location>
        <begin position="4"/>
        <end position="124"/>
    </location>
</feature>
<dbReference type="SUPFAM" id="SSF55347">
    <property type="entry name" value="Glyceraldehyde-3-phosphate dehydrogenase-like, C-terminal domain"/>
    <property type="match status" value="1"/>
</dbReference>
<keyword evidence="1" id="KW-0560">Oxidoreductase</keyword>
<evidence type="ECO:0000313" key="5">
    <source>
        <dbReference type="Proteomes" id="UP000431485"/>
    </source>
</evidence>
<dbReference type="InterPro" id="IPR036291">
    <property type="entry name" value="NAD(P)-bd_dom_sf"/>
</dbReference>
<dbReference type="OrthoDB" id="9781031at2"/>
<sequence>MSTVRWGMIGCGSVTELKSGPAFYKAPGSALVAVMGRREEAVRDYAARHGIARFYTDAQALIDDPEVDAVYIATPPDSHLAFSLMVAAAGKHCCVEKPMSLSAGQSEQMQRTFEQAGLHLFVSYYRRSLPRFQQVREWLQAGQIGELRHLTWTLCKPPSPMDVQAGNWRTDPEVAGGGYFADLASHGFDLFQYLAGDIVEVAGFTARQAARYAAEDAVTASWRFASGALGMGCWNFAADRREDRVELIGSKGRITFSVFDEQPLQLAGEVSLSLEVPNHTHIQWHHVLGMNAHIRGESQHPAVAIEALKTDRIMDQVLQRNLHQ</sequence>
<dbReference type="AlphaFoldDB" id="A0A7X2RU02"/>
<dbReference type="Proteomes" id="UP000431485">
    <property type="component" value="Unassembled WGS sequence"/>
</dbReference>
<dbReference type="Pfam" id="PF22725">
    <property type="entry name" value="GFO_IDH_MocA_C3"/>
    <property type="match status" value="1"/>
</dbReference>
<dbReference type="InterPro" id="IPR000683">
    <property type="entry name" value="Gfo/Idh/MocA-like_OxRdtase_N"/>
</dbReference>
<dbReference type="Gene3D" id="3.40.50.720">
    <property type="entry name" value="NAD(P)-binding Rossmann-like Domain"/>
    <property type="match status" value="1"/>
</dbReference>
<dbReference type="Gene3D" id="3.30.360.10">
    <property type="entry name" value="Dihydrodipicolinate Reductase, domain 2"/>
    <property type="match status" value="1"/>
</dbReference>
<proteinExistence type="predicted"/>
<gene>
    <name evidence="4" type="ORF">GIR22_15390</name>
</gene>